<dbReference type="Gene3D" id="3.10.129.10">
    <property type="entry name" value="Hotdog Thioesterase"/>
    <property type="match status" value="1"/>
</dbReference>
<dbReference type="Pfam" id="PF13279">
    <property type="entry name" value="4HBT_2"/>
    <property type="match status" value="1"/>
</dbReference>
<dbReference type="SUPFAM" id="SSF54637">
    <property type="entry name" value="Thioesterase/thiol ester dehydrase-isomerase"/>
    <property type="match status" value="2"/>
</dbReference>
<proteinExistence type="predicted"/>
<dbReference type="Proteomes" id="UP001596263">
    <property type="component" value="Unassembled WGS sequence"/>
</dbReference>
<dbReference type="EMBL" id="JBHSKM010000012">
    <property type="protein sequence ID" value="MFC5216364.1"/>
    <property type="molecule type" value="Genomic_DNA"/>
</dbReference>
<evidence type="ECO:0000313" key="1">
    <source>
        <dbReference type="EMBL" id="MFC5216364.1"/>
    </source>
</evidence>
<comment type="caution">
    <text evidence="1">The sequence shown here is derived from an EMBL/GenBank/DDBJ whole genome shotgun (WGS) entry which is preliminary data.</text>
</comment>
<organism evidence="1 2">
    <name type="scientific">Streptomyces coerulescens</name>
    <dbReference type="NCBI Taxonomy" id="29304"/>
    <lineage>
        <taxon>Bacteria</taxon>
        <taxon>Bacillati</taxon>
        <taxon>Actinomycetota</taxon>
        <taxon>Actinomycetes</taxon>
        <taxon>Kitasatosporales</taxon>
        <taxon>Streptomycetaceae</taxon>
        <taxon>Streptomyces</taxon>
    </lineage>
</organism>
<evidence type="ECO:0000313" key="2">
    <source>
        <dbReference type="Proteomes" id="UP001596263"/>
    </source>
</evidence>
<dbReference type="RefSeq" id="WP_380855192.1">
    <property type="nucleotide sequence ID" value="NZ_JBHSKM010000012.1"/>
</dbReference>
<dbReference type="InterPro" id="IPR029069">
    <property type="entry name" value="HotDog_dom_sf"/>
</dbReference>
<reference evidence="2" key="1">
    <citation type="journal article" date="2019" name="Int. J. Syst. Evol. Microbiol.">
        <title>The Global Catalogue of Microorganisms (GCM) 10K type strain sequencing project: providing services to taxonomists for standard genome sequencing and annotation.</title>
        <authorList>
            <consortium name="The Broad Institute Genomics Platform"/>
            <consortium name="The Broad Institute Genome Sequencing Center for Infectious Disease"/>
            <person name="Wu L."/>
            <person name="Ma J."/>
        </authorList>
    </citation>
    <scope>NUCLEOTIDE SEQUENCE [LARGE SCALE GENOMIC DNA]</scope>
    <source>
        <strain evidence="2">KCTC 42586</strain>
    </source>
</reference>
<keyword evidence="2" id="KW-1185">Reference proteome</keyword>
<sequence length="329" mass="37410">MSATNKEYALDAVVTALITQPTETTVRPRYEGNNINTWIGFKHVNYLVEEAVLGHFRAHGLPSRTLFEEYGLGLEITDLDTRILNAFHLDETATARVEPVGEGDTLAFRVVLTKDGQNKDVTSKVKVALRRERYVDDAYAVPAELKRFAVERIATAEPVRDAELLPTADLGLTATHNTDPLLKELTEGSNAIAWRWRIAYPYCHNNERLQMSGYLRLMEEAKDRLVAHRGISIKTLLDERKWIPVVPHSKIRFLDEALMEEELHIVFTVEEVFKDVTYTSRMDCYVIRDGKLVPTATGTIVHGYAVFENRKDWSLVNFDQHVLAALRGE</sequence>
<accession>A0ABW0CKI6</accession>
<name>A0ABW0CKI6_STRCD</name>
<protein>
    <submittedName>
        <fullName evidence="1">Thioesterase family protein</fullName>
    </submittedName>
</protein>
<gene>
    <name evidence="1" type="ORF">ACFPQ9_21215</name>
</gene>